<organism evidence="1">
    <name type="scientific">Psilocybe cubensis</name>
    <name type="common">Psychedelic mushroom</name>
    <name type="synonym">Stropharia cubensis</name>
    <dbReference type="NCBI Taxonomy" id="181762"/>
    <lineage>
        <taxon>Eukaryota</taxon>
        <taxon>Fungi</taxon>
        <taxon>Dikarya</taxon>
        <taxon>Basidiomycota</taxon>
        <taxon>Agaricomycotina</taxon>
        <taxon>Agaricomycetes</taxon>
        <taxon>Agaricomycetidae</taxon>
        <taxon>Agaricales</taxon>
        <taxon>Agaricineae</taxon>
        <taxon>Strophariaceae</taxon>
        <taxon>Psilocybe</taxon>
    </lineage>
</organism>
<reference evidence="1" key="1">
    <citation type="submission" date="2021-02" db="EMBL/GenBank/DDBJ databases">
        <title>Psilocybe cubensis genome.</title>
        <authorList>
            <person name="Mckernan K.J."/>
            <person name="Crawford S."/>
            <person name="Trippe A."/>
            <person name="Kane L.T."/>
            <person name="Mclaughlin S."/>
        </authorList>
    </citation>
    <scope>NUCLEOTIDE SEQUENCE [LARGE SCALE GENOMIC DNA]</scope>
    <source>
        <strain evidence="1">MGC-MH-2018</strain>
    </source>
</reference>
<name>A0A8H8CDH1_PSICU</name>
<evidence type="ECO:0000313" key="1">
    <source>
        <dbReference type="EMBL" id="KAG5162047.1"/>
    </source>
</evidence>
<gene>
    <name evidence="1" type="ORF">JR316_012966</name>
</gene>
<dbReference type="AlphaFoldDB" id="A0A8H8CDH1"/>
<proteinExistence type="predicted"/>
<dbReference type="EMBL" id="JAFIQS010000021">
    <property type="protein sequence ID" value="KAG5162047.1"/>
    <property type="molecule type" value="Genomic_DNA"/>
</dbReference>
<comment type="caution">
    <text evidence="1">The sequence shown here is derived from an EMBL/GenBank/DDBJ whole genome shotgun (WGS) entry which is preliminary data.</text>
</comment>
<sequence length="325" mass="35556">MALLCSKPISSLPMLGNDEPPAMQYTHTQDLDIETAILIAQLAQEDIEQVLSTRKGKARENAPLTDAELACQMQLEIFQQAVVFSEDAVLARSIDAAVAADAACLDAFSVVEQAACADRRAAEMLAQGERLPARTEAQSRVADPDFRMEPVIPSVPVDDSLAPDTKHGAECSNSKAVDVNHTVDKALNPLPKQEDDSPSRKCKYKHNIVDLKPAFPFICDGCGISLINCTIDKQEETQVLEKDRLYCYFCHTFLGCAVKLSPHKSSEGHLLVSPKVGLLVDHIRRRVARASGAWGGKKRARRSPSMSLTERRASRLSMVTDIESS</sequence>
<accession>A0A8H8CDH1</accession>
<protein>
    <submittedName>
        <fullName evidence="1">Uncharacterized protein</fullName>
    </submittedName>
</protein>